<reference evidence="9" key="1">
    <citation type="submission" date="2024-01" db="EMBL/GenBank/DDBJ databases">
        <title>Characterization of the complete chloroplast genome sequence of Hypericum petiolulatum (Hypericaceae).</title>
        <authorList>
            <person name="Zou L."/>
            <person name="Bai R."/>
            <person name="Xiang C."/>
            <person name="Li L."/>
        </authorList>
    </citation>
    <scope>NUCLEOTIDE SEQUENCE</scope>
</reference>
<dbReference type="InterPro" id="IPR015946">
    <property type="entry name" value="KH_dom-like_a/b"/>
</dbReference>
<dbReference type="SUPFAM" id="SSF54821">
    <property type="entry name" value="Ribosomal protein S3 C-terminal domain"/>
    <property type="match status" value="1"/>
</dbReference>
<evidence type="ECO:0000313" key="9">
    <source>
        <dbReference type="EMBL" id="XBH49516.1"/>
    </source>
</evidence>
<keyword evidence="2" id="KW-0694">RNA-binding</keyword>
<comment type="subcellular location">
    <subcellularLocation>
        <location evidence="6">Plastid</location>
        <location evidence="6">Chloroplast</location>
    </subcellularLocation>
</comment>
<keyword evidence="3 6" id="KW-0689">Ribosomal protein</keyword>
<dbReference type="HAMAP" id="MF_01309_B">
    <property type="entry name" value="Ribosomal_uS3_B"/>
    <property type="match status" value="1"/>
</dbReference>
<evidence type="ECO:0000259" key="8">
    <source>
        <dbReference type="Pfam" id="PF00189"/>
    </source>
</evidence>
<dbReference type="NCBIfam" id="TIGR01009">
    <property type="entry name" value="rpsC_bact"/>
    <property type="match status" value="1"/>
</dbReference>
<evidence type="ECO:0000256" key="3">
    <source>
        <dbReference type="ARBA" id="ARBA00022980"/>
    </source>
</evidence>
<accession>A0AAU7E2Z8</accession>
<dbReference type="GO" id="GO:0003723">
    <property type="term" value="F:RNA binding"/>
    <property type="evidence" value="ECO:0007669"/>
    <property type="project" value="UniProtKB-KW"/>
</dbReference>
<dbReference type="Gene3D" id="3.30.300.20">
    <property type="match status" value="1"/>
</dbReference>
<proteinExistence type="inferred from homology"/>
<dbReference type="SUPFAM" id="SSF54814">
    <property type="entry name" value="Prokaryotic type KH domain (KH-domain type II)"/>
    <property type="match status" value="1"/>
</dbReference>
<dbReference type="AlphaFoldDB" id="A0AAU7E2Z8"/>
<dbReference type="CDD" id="cd02412">
    <property type="entry name" value="KH-II_30S_S3"/>
    <property type="match status" value="1"/>
</dbReference>
<keyword evidence="7" id="KW-0175">Coiled coil</keyword>
<evidence type="ECO:0000256" key="6">
    <source>
        <dbReference type="HAMAP-Rule" id="MF_01309"/>
    </source>
</evidence>
<dbReference type="InterPro" id="IPR005704">
    <property type="entry name" value="Ribosomal_uS3_bac-typ"/>
</dbReference>
<protein>
    <recommendedName>
        <fullName evidence="5 6">Small ribosomal subunit protein uS3c</fullName>
    </recommendedName>
</protein>
<dbReference type="GO" id="GO:0003735">
    <property type="term" value="F:structural constituent of ribosome"/>
    <property type="evidence" value="ECO:0007669"/>
    <property type="project" value="InterPro"/>
</dbReference>
<keyword evidence="9" id="KW-0934">Plastid</keyword>
<dbReference type="GO" id="GO:0006412">
    <property type="term" value="P:translation"/>
    <property type="evidence" value="ECO:0007669"/>
    <property type="project" value="UniProtKB-UniRule"/>
</dbReference>
<comment type="subunit">
    <text evidence="6">Part of the 30S ribosomal subunit.</text>
</comment>
<organism evidence="9">
    <name type="scientific">Hypericum petiolulatum</name>
    <dbReference type="NCBI Taxonomy" id="1137009"/>
    <lineage>
        <taxon>Eukaryota</taxon>
        <taxon>Viridiplantae</taxon>
        <taxon>Streptophyta</taxon>
        <taxon>Embryophyta</taxon>
        <taxon>Tracheophyta</taxon>
        <taxon>Spermatophyta</taxon>
        <taxon>Magnoliopsida</taxon>
        <taxon>eudicotyledons</taxon>
        <taxon>Gunneridae</taxon>
        <taxon>Pentapetalae</taxon>
        <taxon>rosids</taxon>
        <taxon>fabids</taxon>
        <taxon>Malpighiales</taxon>
        <taxon>Hypericaceae</taxon>
        <taxon>Hypericeae</taxon>
        <taxon>Hypericum</taxon>
    </lineage>
</organism>
<evidence type="ECO:0000256" key="4">
    <source>
        <dbReference type="ARBA" id="ARBA00023274"/>
    </source>
</evidence>
<dbReference type="PANTHER" id="PTHR11760:SF19">
    <property type="entry name" value="SMALL RIBOSOMAL SUBUNIT PROTEIN US3C"/>
    <property type="match status" value="1"/>
</dbReference>
<gene>
    <name evidence="6 9" type="primary">rps3</name>
</gene>
<feature type="coiled-coil region" evidence="7">
    <location>
        <begin position="84"/>
        <end position="115"/>
    </location>
</feature>
<sequence length="245" mass="28409">MGQKTNALGFRLGTNQSHHSIWFAKPKKYSEELQEDKKIRNCIQNYVQKNKKTLELEGLTCIEIKKRIDVIKVIIYFAFINGNIKKKEDRLEIILRRIQKLKMNLDQELNCMNRETSIDIIKIAKPFGHPNILAEYIGLQLKNRVSFGKAMRGAIQLAKLGHRKGIEKVKGIIIQIKGRVAGKDRKRFEWIRDGIIPLQTARAKIDYCAYPITTFRGVIGIKIWIFLDKVEKVDKVDTEDTEDTE</sequence>
<keyword evidence="9" id="KW-0150">Chloroplast</keyword>
<dbReference type="InterPro" id="IPR057258">
    <property type="entry name" value="Ribosomal_uS3"/>
</dbReference>
<geneLocation type="chloroplast" evidence="9"/>
<feature type="domain" description="Small ribosomal subunit protein uS3 C-terminal" evidence="8">
    <location>
        <begin position="139"/>
        <end position="225"/>
    </location>
</feature>
<keyword evidence="4 6" id="KW-0687">Ribonucleoprotein</keyword>
<comment type="similarity">
    <text evidence="1 6">Belongs to the universal ribosomal protein uS3 family.</text>
</comment>
<dbReference type="Gene3D" id="3.30.1140.32">
    <property type="entry name" value="Ribosomal protein S3, C-terminal domain"/>
    <property type="match status" value="1"/>
</dbReference>
<dbReference type="GO" id="GO:0022627">
    <property type="term" value="C:cytosolic small ribosomal subunit"/>
    <property type="evidence" value="ECO:0007669"/>
    <property type="project" value="TreeGrafter"/>
</dbReference>
<evidence type="ECO:0000256" key="7">
    <source>
        <dbReference type="SAM" id="Coils"/>
    </source>
</evidence>
<dbReference type="InterPro" id="IPR009019">
    <property type="entry name" value="KH_sf_prok-type"/>
</dbReference>
<dbReference type="PANTHER" id="PTHR11760">
    <property type="entry name" value="30S/40S RIBOSOMAL PROTEIN S3"/>
    <property type="match status" value="1"/>
</dbReference>
<evidence type="ECO:0000256" key="1">
    <source>
        <dbReference type="ARBA" id="ARBA00010761"/>
    </source>
</evidence>
<dbReference type="Pfam" id="PF00189">
    <property type="entry name" value="Ribosomal_S3_C"/>
    <property type="match status" value="1"/>
</dbReference>
<name>A0AAU7E2Z8_9ROSI</name>
<dbReference type="InterPro" id="IPR036419">
    <property type="entry name" value="Ribosomal_S3_C_sf"/>
</dbReference>
<evidence type="ECO:0000256" key="2">
    <source>
        <dbReference type="ARBA" id="ARBA00022884"/>
    </source>
</evidence>
<dbReference type="GO" id="GO:0009507">
    <property type="term" value="C:chloroplast"/>
    <property type="evidence" value="ECO:0007669"/>
    <property type="project" value="UniProtKB-SubCell"/>
</dbReference>
<dbReference type="InterPro" id="IPR001351">
    <property type="entry name" value="Ribosomal_uS3_C"/>
</dbReference>
<evidence type="ECO:0000256" key="5">
    <source>
        <dbReference type="ARBA" id="ARBA00035154"/>
    </source>
</evidence>
<dbReference type="EMBL" id="PP085178">
    <property type="protein sequence ID" value="XBH49516.1"/>
    <property type="molecule type" value="Genomic_DNA"/>
</dbReference>